<accession>A0A0L0F5V6</accession>
<evidence type="ECO:0000256" key="6">
    <source>
        <dbReference type="ARBA" id="ARBA00023136"/>
    </source>
</evidence>
<dbReference type="EMBL" id="KQ247586">
    <property type="protein sequence ID" value="KNC72097.1"/>
    <property type="molecule type" value="Genomic_DNA"/>
</dbReference>
<proteinExistence type="predicted"/>
<gene>
    <name evidence="8" type="ORF">SARC_15354</name>
</gene>
<dbReference type="Pfam" id="PF02415">
    <property type="entry name" value="Chlam_PMP"/>
    <property type="match status" value="1"/>
</dbReference>
<evidence type="ECO:0000256" key="2">
    <source>
        <dbReference type="ARBA" id="ARBA00004442"/>
    </source>
</evidence>
<dbReference type="GO" id="GO:0005576">
    <property type="term" value="C:extracellular region"/>
    <property type="evidence" value="ECO:0007669"/>
    <property type="project" value="UniProtKB-SubCell"/>
</dbReference>
<keyword evidence="9" id="KW-1185">Reference proteome</keyword>
<evidence type="ECO:0000256" key="3">
    <source>
        <dbReference type="ARBA" id="ARBA00004613"/>
    </source>
</evidence>
<evidence type="ECO:0000256" key="4">
    <source>
        <dbReference type="ARBA" id="ARBA00022525"/>
    </source>
</evidence>
<dbReference type="NCBIfam" id="TIGR01376">
    <property type="entry name" value="POMP_repeat"/>
    <property type="match status" value="1"/>
</dbReference>
<evidence type="ECO:0000313" key="9">
    <source>
        <dbReference type="Proteomes" id="UP000054560"/>
    </source>
</evidence>
<evidence type="ECO:0008006" key="10">
    <source>
        <dbReference type="Google" id="ProtNLM"/>
    </source>
</evidence>
<keyword evidence="4" id="KW-0964">Secreted</keyword>
<evidence type="ECO:0000313" key="8">
    <source>
        <dbReference type="EMBL" id="KNC72097.1"/>
    </source>
</evidence>
<keyword evidence="7" id="KW-0998">Cell outer membrane</keyword>
<evidence type="ECO:0000256" key="7">
    <source>
        <dbReference type="ARBA" id="ARBA00023237"/>
    </source>
</evidence>
<comment type="subcellular location">
    <subcellularLocation>
        <location evidence="1">Cell envelope</location>
    </subcellularLocation>
    <subcellularLocation>
        <location evidence="2">Cell outer membrane</location>
    </subcellularLocation>
    <subcellularLocation>
        <location evidence="3">Secreted</location>
    </subcellularLocation>
</comment>
<dbReference type="AlphaFoldDB" id="A0A0L0F5V6"/>
<dbReference type="Proteomes" id="UP000054560">
    <property type="component" value="Unassembled WGS sequence"/>
</dbReference>
<dbReference type="RefSeq" id="XP_014145999.1">
    <property type="nucleotide sequence ID" value="XM_014290524.1"/>
</dbReference>
<sequence length="84" mass="8680">NVAQFYRGVCLGNSAGSSGGAAYANNVLVNNSVFDGNQCGTNGGAIYSGESLDATLGHFADNLGMARPYAHTHAQGSEWYGMVF</sequence>
<evidence type="ECO:0000256" key="5">
    <source>
        <dbReference type="ARBA" id="ARBA00022729"/>
    </source>
</evidence>
<name>A0A0L0F5V6_9EUKA</name>
<keyword evidence="5" id="KW-0732">Signal</keyword>
<keyword evidence="6" id="KW-0472">Membrane</keyword>
<organism evidence="8 9">
    <name type="scientific">Sphaeroforma arctica JP610</name>
    <dbReference type="NCBI Taxonomy" id="667725"/>
    <lineage>
        <taxon>Eukaryota</taxon>
        <taxon>Ichthyosporea</taxon>
        <taxon>Ichthyophonida</taxon>
        <taxon>Sphaeroforma</taxon>
    </lineage>
</organism>
<reference evidence="8 9" key="1">
    <citation type="submission" date="2011-02" db="EMBL/GenBank/DDBJ databases">
        <title>The Genome Sequence of Sphaeroforma arctica JP610.</title>
        <authorList>
            <consortium name="The Broad Institute Genome Sequencing Platform"/>
            <person name="Russ C."/>
            <person name="Cuomo C."/>
            <person name="Young S.K."/>
            <person name="Zeng Q."/>
            <person name="Gargeya S."/>
            <person name="Alvarado L."/>
            <person name="Berlin A."/>
            <person name="Chapman S.B."/>
            <person name="Chen Z."/>
            <person name="Freedman E."/>
            <person name="Gellesch M."/>
            <person name="Goldberg J."/>
            <person name="Griggs A."/>
            <person name="Gujja S."/>
            <person name="Heilman E."/>
            <person name="Heiman D."/>
            <person name="Howarth C."/>
            <person name="Mehta T."/>
            <person name="Neiman D."/>
            <person name="Pearson M."/>
            <person name="Roberts A."/>
            <person name="Saif S."/>
            <person name="Shea T."/>
            <person name="Shenoy N."/>
            <person name="Sisk P."/>
            <person name="Stolte C."/>
            <person name="Sykes S."/>
            <person name="White J."/>
            <person name="Yandava C."/>
            <person name="Burger G."/>
            <person name="Gray M.W."/>
            <person name="Holland P.W.H."/>
            <person name="King N."/>
            <person name="Lang F.B.F."/>
            <person name="Roger A.J."/>
            <person name="Ruiz-Trillo I."/>
            <person name="Haas B."/>
            <person name="Nusbaum C."/>
            <person name="Birren B."/>
        </authorList>
    </citation>
    <scope>NUCLEOTIDE SEQUENCE [LARGE SCALE GENOMIC DNA]</scope>
    <source>
        <strain evidence="8 9">JP610</strain>
    </source>
</reference>
<dbReference type="InterPro" id="IPR003368">
    <property type="entry name" value="POMP_repeat"/>
</dbReference>
<feature type="non-terminal residue" evidence="8">
    <location>
        <position position="1"/>
    </location>
</feature>
<evidence type="ECO:0000256" key="1">
    <source>
        <dbReference type="ARBA" id="ARBA00004196"/>
    </source>
</evidence>
<dbReference type="GeneID" id="25915858"/>
<protein>
    <recommendedName>
        <fullName evidence="10">Right handed beta helix domain-containing protein</fullName>
    </recommendedName>
</protein>